<organism evidence="2 3">
    <name type="scientific">Teratosphaeria nubilosa</name>
    <dbReference type="NCBI Taxonomy" id="161662"/>
    <lineage>
        <taxon>Eukaryota</taxon>
        <taxon>Fungi</taxon>
        <taxon>Dikarya</taxon>
        <taxon>Ascomycota</taxon>
        <taxon>Pezizomycotina</taxon>
        <taxon>Dothideomycetes</taxon>
        <taxon>Dothideomycetidae</taxon>
        <taxon>Mycosphaerellales</taxon>
        <taxon>Teratosphaeriaceae</taxon>
        <taxon>Teratosphaeria</taxon>
    </lineage>
</organism>
<proteinExistence type="predicted"/>
<evidence type="ECO:0000313" key="3">
    <source>
        <dbReference type="Proteomes" id="UP000799436"/>
    </source>
</evidence>
<accession>A0A6G1KXA3</accession>
<protein>
    <submittedName>
        <fullName evidence="2">Uncharacterized protein</fullName>
    </submittedName>
</protein>
<evidence type="ECO:0000256" key="1">
    <source>
        <dbReference type="SAM" id="SignalP"/>
    </source>
</evidence>
<dbReference type="Proteomes" id="UP000799436">
    <property type="component" value="Unassembled WGS sequence"/>
</dbReference>
<sequence>MSQWAFPAPCVVLLAFGLLDRWSIALQFRLPGPHVDQRPCSTSSCPCSGCVPPFNVKTSPYSDTRHLSPESQPSSSPLTVTADGSITVDLTITTTPFSAVTVDGDIILNLTLSFPSASPGLLTASSRLSLRARPKITVTPKVQARHPRNPRVKNR</sequence>
<feature type="signal peptide" evidence="1">
    <location>
        <begin position="1"/>
        <end position="25"/>
    </location>
</feature>
<dbReference type="AlphaFoldDB" id="A0A6G1KXA3"/>
<evidence type="ECO:0000313" key="2">
    <source>
        <dbReference type="EMBL" id="KAF2764674.1"/>
    </source>
</evidence>
<reference evidence="2" key="1">
    <citation type="journal article" date="2020" name="Stud. Mycol.">
        <title>101 Dothideomycetes genomes: a test case for predicting lifestyles and emergence of pathogens.</title>
        <authorList>
            <person name="Haridas S."/>
            <person name="Albert R."/>
            <person name="Binder M."/>
            <person name="Bloem J."/>
            <person name="Labutti K."/>
            <person name="Salamov A."/>
            <person name="Andreopoulos B."/>
            <person name="Baker S."/>
            <person name="Barry K."/>
            <person name="Bills G."/>
            <person name="Bluhm B."/>
            <person name="Cannon C."/>
            <person name="Castanera R."/>
            <person name="Culley D."/>
            <person name="Daum C."/>
            <person name="Ezra D."/>
            <person name="Gonzalez J."/>
            <person name="Henrissat B."/>
            <person name="Kuo A."/>
            <person name="Liang C."/>
            <person name="Lipzen A."/>
            <person name="Lutzoni F."/>
            <person name="Magnuson J."/>
            <person name="Mondo S."/>
            <person name="Nolan M."/>
            <person name="Ohm R."/>
            <person name="Pangilinan J."/>
            <person name="Park H.-J."/>
            <person name="Ramirez L."/>
            <person name="Alfaro M."/>
            <person name="Sun H."/>
            <person name="Tritt A."/>
            <person name="Yoshinaga Y."/>
            <person name="Zwiers L.-H."/>
            <person name="Turgeon B."/>
            <person name="Goodwin S."/>
            <person name="Spatafora J."/>
            <person name="Crous P."/>
            <person name="Grigoriev I."/>
        </authorList>
    </citation>
    <scope>NUCLEOTIDE SEQUENCE</scope>
    <source>
        <strain evidence="2">CBS 116005</strain>
    </source>
</reference>
<keyword evidence="3" id="KW-1185">Reference proteome</keyword>
<gene>
    <name evidence="2" type="ORF">EJ03DRAFT_18051</name>
</gene>
<keyword evidence="1" id="KW-0732">Signal</keyword>
<dbReference type="EMBL" id="ML995913">
    <property type="protein sequence ID" value="KAF2764674.1"/>
    <property type="molecule type" value="Genomic_DNA"/>
</dbReference>
<feature type="chain" id="PRO_5026221196" evidence="1">
    <location>
        <begin position="26"/>
        <end position="155"/>
    </location>
</feature>
<name>A0A6G1KXA3_9PEZI</name>